<sequence>MNSLKRSRPAALLERRVRPRKEEDSEVEEVENLSEDGDSSAPSEGGQSGESGSSEDEEASDDGDNASEEESEKEVDPKVDISQVSFGALAKAHASISSSKHKKSSIHHDLQDEDIKVSIAERQAARDKAAVAAAKRSSKHAPMEITSKKPVSRKRDIVEIPKTKARDPRFDPIPGMPEMDEVRARRAYAFLDEYRESELKDLKTALKKEKDPRKQEKLKREILSMESKKKTQERKDRERAVIEEHRKKEKELVKQGKQPFYLKKSEQKKQVLLDQFASLSKRKVEHVIERRRKKLAHKEKKDLPFARRGAESAE</sequence>
<feature type="region of interest" description="Disordered" evidence="11">
    <location>
        <begin position="292"/>
        <end position="314"/>
    </location>
</feature>
<dbReference type="GO" id="GO:0000462">
    <property type="term" value="P:maturation of SSU-rRNA from tricistronic rRNA transcript (SSU-rRNA, 5.8S rRNA, LSU-rRNA)"/>
    <property type="evidence" value="ECO:0007669"/>
    <property type="project" value="TreeGrafter"/>
</dbReference>
<keyword evidence="6" id="KW-0175">Coiled coil</keyword>
<dbReference type="EMBL" id="KV875097">
    <property type="protein sequence ID" value="OIW29835.1"/>
    <property type="molecule type" value="Genomic_DNA"/>
</dbReference>
<evidence type="ECO:0000256" key="3">
    <source>
        <dbReference type="ARBA" id="ARBA00011167"/>
    </source>
</evidence>
<name>A0A1J7IRL3_9PEZI</name>
<dbReference type="InterPro" id="IPR009292">
    <property type="entry name" value="RRP36"/>
</dbReference>
<dbReference type="STRING" id="1408157.A0A1J7IRL3"/>
<evidence type="ECO:0000256" key="9">
    <source>
        <dbReference type="ARBA" id="ARBA00025053"/>
    </source>
</evidence>
<dbReference type="GO" id="GO:0030686">
    <property type="term" value="C:90S preribosome"/>
    <property type="evidence" value="ECO:0007669"/>
    <property type="project" value="TreeGrafter"/>
</dbReference>
<dbReference type="InParanoid" id="A0A1J7IRL3"/>
<accession>A0A1J7IRL3</accession>
<protein>
    <recommendedName>
        <fullName evidence="10">rRNA biogenesis protein RRP36</fullName>
    </recommendedName>
</protein>
<keyword evidence="13" id="KW-1185">Reference proteome</keyword>
<evidence type="ECO:0000256" key="11">
    <source>
        <dbReference type="SAM" id="MobiDB-lite"/>
    </source>
</evidence>
<keyword evidence="5 10" id="KW-0698">rRNA processing</keyword>
<comment type="subunit">
    <text evidence="3 10">Associates with 90S and pre-40S pre-ribosomal particles.</text>
</comment>
<dbReference type="OrthoDB" id="448446at2759"/>
<dbReference type="Proteomes" id="UP000182658">
    <property type="component" value="Unassembled WGS sequence"/>
</dbReference>
<feature type="compositionally biased region" description="Basic and acidic residues" evidence="11">
    <location>
        <begin position="153"/>
        <end position="170"/>
    </location>
</feature>
<feature type="region of interest" description="Disordered" evidence="11">
    <location>
        <begin position="128"/>
        <end position="178"/>
    </location>
</feature>
<feature type="compositionally biased region" description="Acidic residues" evidence="11">
    <location>
        <begin position="24"/>
        <end position="38"/>
    </location>
</feature>
<feature type="region of interest" description="Disordered" evidence="11">
    <location>
        <begin position="1"/>
        <end position="111"/>
    </location>
</feature>
<gene>
    <name evidence="12" type="ORF">CONLIGDRAFT_631907</name>
</gene>
<feature type="compositionally biased region" description="Basic and acidic residues" evidence="11">
    <location>
        <begin position="13"/>
        <end position="23"/>
    </location>
</feature>
<comment type="subcellular location">
    <subcellularLocation>
        <location evidence="1 10">Nucleus</location>
        <location evidence="1 10">Nucleolus</location>
    </subcellularLocation>
</comment>
<proteinExistence type="inferred from homology"/>
<keyword evidence="8 10" id="KW-0687">Ribonucleoprotein</keyword>
<comment type="function">
    <text evidence="9 10">Component of the 90S pre-ribosome involved in the maturation of rRNAs. Required for early cleavages of the pre-RNAs in the 40S ribosomal subunit maturation pathway.</text>
</comment>
<evidence type="ECO:0000256" key="8">
    <source>
        <dbReference type="ARBA" id="ARBA00023274"/>
    </source>
</evidence>
<keyword evidence="7 10" id="KW-0539">Nucleus</keyword>
<dbReference type="Pfam" id="PF06102">
    <property type="entry name" value="RRP36"/>
    <property type="match status" value="1"/>
</dbReference>
<dbReference type="FunCoup" id="A0A1J7IRL3">
    <property type="interactions" value="525"/>
</dbReference>
<keyword evidence="4 10" id="KW-0690">Ribosome biogenesis</keyword>
<organism evidence="12 13">
    <name type="scientific">Coniochaeta ligniaria NRRL 30616</name>
    <dbReference type="NCBI Taxonomy" id="1408157"/>
    <lineage>
        <taxon>Eukaryota</taxon>
        <taxon>Fungi</taxon>
        <taxon>Dikarya</taxon>
        <taxon>Ascomycota</taxon>
        <taxon>Pezizomycotina</taxon>
        <taxon>Sordariomycetes</taxon>
        <taxon>Sordariomycetidae</taxon>
        <taxon>Coniochaetales</taxon>
        <taxon>Coniochaetaceae</taxon>
        <taxon>Coniochaeta</taxon>
    </lineage>
</organism>
<evidence type="ECO:0000313" key="12">
    <source>
        <dbReference type="EMBL" id="OIW29835.1"/>
    </source>
</evidence>
<feature type="compositionally biased region" description="Acidic residues" evidence="11">
    <location>
        <begin position="53"/>
        <end position="73"/>
    </location>
</feature>
<evidence type="ECO:0000256" key="5">
    <source>
        <dbReference type="ARBA" id="ARBA00022552"/>
    </source>
</evidence>
<dbReference type="GO" id="GO:0005730">
    <property type="term" value="C:nucleolus"/>
    <property type="evidence" value="ECO:0007669"/>
    <property type="project" value="UniProtKB-SubCell"/>
</dbReference>
<dbReference type="PANTHER" id="PTHR21738:SF0">
    <property type="entry name" value="RIBOSOMAL RNA PROCESSING PROTEIN 36 HOMOLOG"/>
    <property type="match status" value="1"/>
</dbReference>
<comment type="similarity">
    <text evidence="2 10">Belongs to the RRP36 family.</text>
</comment>
<feature type="compositionally biased region" description="Basic and acidic residues" evidence="11">
    <location>
        <begin position="299"/>
        <end position="314"/>
    </location>
</feature>
<evidence type="ECO:0000256" key="6">
    <source>
        <dbReference type="ARBA" id="ARBA00023054"/>
    </source>
</evidence>
<evidence type="ECO:0000256" key="2">
    <source>
        <dbReference type="ARBA" id="ARBA00009418"/>
    </source>
</evidence>
<reference evidence="12 13" key="1">
    <citation type="submission" date="2016-10" db="EMBL/GenBank/DDBJ databases">
        <title>Draft genome sequence of Coniochaeta ligniaria NRRL30616, a lignocellulolytic fungus for bioabatement of inhibitors in plant biomass hydrolysates.</title>
        <authorList>
            <consortium name="DOE Joint Genome Institute"/>
            <person name="Jimenez D.J."/>
            <person name="Hector R.E."/>
            <person name="Riley R."/>
            <person name="Sun H."/>
            <person name="Grigoriev I.V."/>
            <person name="Van Elsas J.D."/>
            <person name="Nichols N.N."/>
        </authorList>
    </citation>
    <scope>NUCLEOTIDE SEQUENCE [LARGE SCALE GENOMIC DNA]</scope>
    <source>
        <strain evidence="12 13">NRRL 30616</strain>
    </source>
</reference>
<evidence type="ECO:0000256" key="7">
    <source>
        <dbReference type="ARBA" id="ARBA00023242"/>
    </source>
</evidence>
<feature type="region of interest" description="Disordered" evidence="11">
    <location>
        <begin position="205"/>
        <end position="240"/>
    </location>
</feature>
<dbReference type="PANTHER" id="PTHR21738">
    <property type="entry name" value="RIBOSOMAL RNA PROCESSING PROTEIN 36 HOMOLOG"/>
    <property type="match status" value="1"/>
</dbReference>
<evidence type="ECO:0000256" key="10">
    <source>
        <dbReference type="RuleBase" id="RU368027"/>
    </source>
</evidence>
<dbReference type="AlphaFoldDB" id="A0A1J7IRL3"/>
<evidence type="ECO:0000256" key="4">
    <source>
        <dbReference type="ARBA" id="ARBA00022517"/>
    </source>
</evidence>
<evidence type="ECO:0000256" key="1">
    <source>
        <dbReference type="ARBA" id="ARBA00004604"/>
    </source>
</evidence>
<evidence type="ECO:0000313" key="13">
    <source>
        <dbReference type="Proteomes" id="UP000182658"/>
    </source>
</evidence>